<protein>
    <recommendedName>
        <fullName evidence="5">Sporulation protein YqfD</fullName>
    </recommendedName>
</protein>
<evidence type="ECO:0000313" key="4">
    <source>
        <dbReference type="Proteomes" id="UP000003100"/>
    </source>
</evidence>
<dbReference type="InterPro" id="IPR010690">
    <property type="entry name" value="YqfD"/>
</dbReference>
<keyword evidence="4" id="KW-1185">Reference proteome</keyword>
<evidence type="ECO:0000256" key="1">
    <source>
        <dbReference type="SAM" id="MobiDB-lite"/>
    </source>
</evidence>
<dbReference type="Pfam" id="PF06898">
    <property type="entry name" value="YqfD"/>
    <property type="match status" value="1"/>
</dbReference>
<reference evidence="3 4" key="2">
    <citation type="submission" date="2009-02" db="EMBL/GenBank/DDBJ databases">
        <title>Draft genome sequence of Blautia hydrogenotrophica DSM 10507 (Ruminococcus hydrogenotrophicus DSM 10507).</title>
        <authorList>
            <person name="Sudarsanam P."/>
            <person name="Ley R."/>
            <person name="Guruge J."/>
            <person name="Turnbaugh P.J."/>
            <person name="Mahowald M."/>
            <person name="Liep D."/>
            <person name="Gordon J."/>
        </authorList>
    </citation>
    <scope>NUCLEOTIDE SEQUENCE [LARGE SCALE GENOMIC DNA]</scope>
    <source>
        <strain evidence="4">DSM 10507 / JCM 14656 / S5a33</strain>
    </source>
</reference>
<sequence>MRNYLESCLRGYVLLSIKSEKAQRFFHLCGFHGLVLWNIDCVSDQYQAYLSVPDLRKLQPICRKTHTKIHILEKHGLPFFFYKNRKRKAFFVGIVLCMCLLYGFSTHIWQIQITGNHTNSTPAIRGYLDELEVFQGVQKNRLNCAKISAAIREEFQNITWVSTKIEGTKLLITVQENDIQAGTVKEDQAPSDLVAEHTGKIVSMVTRQGVPLKKPGDTCKKGETLVRGQVEIKNDSQEVVRYEYVDSDADVKIEYQLQYEDIFPLKYQERVYEKKEKHSYGLWLGNWRVFLGREQKAGKNQDSFTQWLPLGITKGFPIPVYLERRSLRSYQTVTRYYSEKEARQKASERLQNVFEKLLQDEIEIVQSNVKTTVNEKSCISSGKLTVREIAKKKVQIQDLSQPEQAAEEKADDLDGE</sequence>
<feature type="region of interest" description="Disordered" evidence="1">
    <location>
        <begin position="397"/>
        <end position="416"/>
    </location>
</feature>
<dbReference type="eggNOG" id="COG0561">
    <property type="taxonomic scope" value="Bacteria"/>
</dbReference>
<proteinExistence type="predicted"/>
<evidence type="ECO:0000256" key="2">
    <source>
        <dbReference type="SAM" id="Phobius"/>
    </source>
</evidence>
<dbReference type="GeneID" id="86821649"/>
<organism evidence="3 4">
    <name type="scientific">Blautia hydrogenotrophica (strain DSM 10507 / JCM 14656 / S5a33)</name>
    <name type="common">Ruminococcus hydrogenotrophicus</name>
    <dbReference type="NCBI Taxonomy" id="476272"/>
    <lineage>
        <taxon>Bacteria</taxon>
        <taxon>Bacillati</taxon>
        <taxon>Bacillota</taxon>
        <taxon>Clostridia</taxon>
        <taxon>Lachnospirales</taxon>
        <taxon>Lachnospiraceae</taxon>
        <taxon>Blautia</taxon>
    </lineage>
</organism>
<name>C0CHT4_BLAHS</name>
<feature type="transmembrane region" description="Helical" evidence="2">
    <location>
        <begin position="89"/>
        <end position="109"/>
    </location>
</feature>
<dbReference type="HOGENOM" id="CLU_050521_0_0_9"/>
<dbReference type="RefSeq" id="WP_005945538.1">
    <property type="nucleotide sequence ID" value="NZ_CP136423.1"/>
</dbReference>
<keyword evidence="2" id="KW-0812">Transmembrane</keyword>
<keyword evidence="2" id="KW-0472">Membrane</keyword>
<dbReference type="Proteomes" id="UP000003100">
    <property type="component" value="Unassembled WGS sequence"/>
</dbReference>
<accession>C0CHT4</accession>
<dbReference type="PATRIC" id="fig|476272.21.peg.3405"/>
<evidence type="ECO:0000313" key="3">
    <source>
        <dbReference type="EMBL" id="EEG50684.1"/>
    </source>
</evidence>
<dbReference type="AlphaFoldDB" id="C0CHT4"/>
<keyword evidence="2" id="KW-1133">Transmembrane helix</keyword>
<gene>
    <name evidence="3" type="ORF">RUMHYD_00398</name>
</gene>
<evidence type="ECO:0008006" key="5">
    <source>
        <dbReference type="Google" id="ProtNLM"/>
    </source>
</evidence>
<dbReference type="EMBL" id="ACBZ01000015">
    <property type="protein sequence ID" value="EEG50684.1"/>
    <property type="molecule type" value="Genomic_DNA"/>
</dbReference>
<comment type="caution">
    <text evidence="3">The sequence shown here is derived from an EMBL/GenBank/DDBJ whole genome shotgun (WGS) entry which is preliminary data.</text>
</comment>
<reference evidence="3 4" key="1">
    <citation type="submission" date="2009-01" db="EMBL/GenBank/DDBJ databases">
        <authorList>
            <person name="Fulton L."/>
            <person name="Clifton S."/>
            <person name="Fulton B."/>
            <person name="Xu J."/>
            <person name="Minx P."/>
            <person name="Pepin K.H."/>
            <person name="Johnson M."/>
            <person name="Bhonagiri V."/>
            <person name="Nash W.E."/>
            <person name="Mardis E.R."/>
            <person name="Wilson R.K."/>
        </authorList>
    </citation>
    <scope>NUCLEOTIDE SEQUENCE [LARGE SCALE GENOMIC DNA]</scope>
    <source>
        <strain evidence="4">DSM 10507 / JCM 14656 / S5a33</strain>
    </source>
</reference>